<evidence type="ECO:0000259" key="2">
    <source>
        <dbReference type="Pfam" id="PF17883"/>
    </source>
</evidence>
<dbReference type="PATRIC" id="fig|797516.3.peg.1125"/>
<dbReference type="STRING" id="797516.HMPREF9104_01262"/>
<evidence type="ECO:0000313" key="3">
    <source>
        <dbReference type="EMBL" id="EHO52024.1"/>
    </source>
</evidence>
<gene>
    <name evidence="3" type="ORF">HMPREF9104_01262</name>
</gene>
<feature type="domain" description="MBG" evidence="2">
    <location>
        <begin position="1684"/>
        <end position="1770"/>
    </location>
</feature>
<dbReference type="RefSeq" id="WP_008856437.1">
    <property type="nucleotide sequence ID" value="NZ_JH591031.1"/>
</dbReference>
<feature type="non-terminal residue" evidence="3">
    <location>
        <position position="1"/>
    </location>
</feature>
<feature type="compositionally biased region" description="Polar residues" evidence="1">
    <location>
        <begin position="1"/>
        <end position="29"/>
    </location>
</feature>
<sequence length="1807" mass="189618">GGTSTLTASNPDAPTLTATSQSDDNAKTANNDQNNSQSNSTVATPAASSSADTTITNQATATSASSDTNQTTTDNHNGDDAQTTDQGTQTAADPAKDASTAESASSNTTKVNKRANNELKVKKATSKKLTKYNKQSAQKVINQANKLMKATQKQIAKGNSAASAKAGDNIPQDDALTALGTHQKAQRAKVLKTVRAAQKIAIKNKKQATNKLNAALSLVTDMHDTLNQATALVAADKKGVKAHVVANAKAAYNQVGVPNGTSARVDDYGDLIITASNAHNYNQVLKTIHKQGLTGSFRQIVDPAQAASLTLSGPNGASAIDADGNMTIDQTKANALSGSTITATFNISGNKGDTFFVTIPGYVNSLTDQSIAKTTSNADGSQTVTWTLDQDGITKSEVVTFAYGANIAASYNNVTKSPDTGSFVPASNVTNSWQYQGGVPDGVILPISYGGKNIETQYKKVTYTNKQSFRQLSLGSNQANNIKQAGQNYEYSFAYNGAQDFDNMGVMTATIDLPENFVFDPDATDYVQKNSMRTGVDVNTFKVLPGNKLQITIGGTNQFTSFSNGLVNFVGHYADGTTGDQIFKLDSVKTAYLSSGDGTAPIIADNGGEKQFIANTSDYNSGHTYAVPNTTYTDTLTTKRVTNLNVGTWLSAYNSLVIGSTSNNILANFTLANSGNTAIDPTYTIKIPDGVESTGINLPLNQAGNSNWPKDTTYDVTVNYSDGSQQSFTKLESGTTVSSINGSDVQLMTVPASAHVTSYVITQSEQIQPDSSMGYYNAIGNGGEAWYTGATDTNDNDAVTYAFTVLGNVGTSNVAAVKDGQQLSIEMDIADKNSNWSSSFASHFTATKDATTMLTLGDNSALPVTLTPGSTFTQEIGNSYGHLQNTSLYANLNANAYRDSKGQVINQSSVTDLNDQPGYGGNSRSIVNPVIYITTPAQMKLVPDDKTGLPFTEDGAGWKGVTDNPKVSTFVNADGLTVTKLDYTGTGFEWTPLNQNMILKFKVNDDAVSAFIPWNSSRATGDGTFNGINYVNNRDFPNSGVTSSNNAATKFGKSGESIAAVMVQGNELSTDNQTSQDDLQNLYIETADGQKISGLSAVQNYHPTSNGAGLQTGYGYLSGNLYISAPQSMILNGTIQDNQSFGSSYSVNGVNNPMKNDAQSIRLRLANNTATTSTNVAGVINLPTEVTANDGDTPGKFALQLTKAATEGKSAGNDVTTTLYSTHKATLSADGKYVTLDNGEKYYFNAEDGTSNTNDDLVKADKVTDWSKIVGIVTSIPKLASQDMADVILPIKDPDSANDRGKQVTIPTAFRVDGLNNVNGQIIESFTTTAHIKNVDQDGNVINGFPGSNGGYSDDGIATPPVGVAGSKILNNVPTIPGYVFTTTDGDTTIKLDGSSTLVNHFQVDKANLVTVGRPGGELTGTALGNTTANTGDKTATGTDTITFKESDKDLAANGGVYHVTGPDGKEYATLAEALVANPTFDLKSDATGATQTFTVTYTQTPVDKDSIKLQPKAKDYNGDASNDPTTFDVTLANGVVAPTAGWTAADFDTTGITSQNVGVYPIKLSAQGLTDLQKANPAKVITMDDVTPTTFTINKVKVTVTGPTVSKVYDGDPYSYKTTDVATVVGQPTKGDDVKYTLGDISKDIDVGGYDIPVAADANANPNYDVTFVAGKLTITPTAAAGNVIVGGNTKVYDGNAASDPTTFDVTLPKDVVAPTAWTKDDFDTSGITSQNVGSYDVTLSKAGLAKLQAANPNSTIGNVTPGKFTITPAPVTITAPSVTKKYDGQPYDGALNAKVVGLVNNDQIV</sequence>
<evidence type="ECO:0000256" key="1">
    <source>
        <dbReference type="SAM" id="MobiDB-lite"/>
    </source>
</evidence>
<dbReference type="InterPro" id="IPR041277">
    <property type="entry name" value="MBG_Lactobacillales"/>
</dbReference>
<dbReference type="Gene3D" id="3.10.430.110">
    <property type="match status" value="2"/>
</dbReference>
<dbReference type="Proteomes" id="UP000005025">
    <property type="component" value="Unassembled WGS sequence"/>
</dbReference>
<dbReference type="EMBL" id="AGRJ01000119">
    <property type="protein sequence ID" value="EHO52024.1"/>
    <property type="molecule type" value="Genomic_DNA"/>
</dbReference>
<feature type="domain" description="MBG" evidence="2">
    <location>
        <begin position="1508"/>
        <end position="1596"/>
    </location>
</feature>
<feature type="compositionally biased region" description="Low complexity" evidence="1">
    <location>
        <begin position="30"/>
        <end position="56"/>
    </location>
</feature>
<feature type="region of interest" description="Disordered" evidence="1">
    <location>
        <begin position="1"/>
        <end position="130"/>
    </location>
</feature>
<proteinExistence type="predicted"/>
<dbReference type="Pfam" id="PF17883">
    <property type="entry name" value="MBG"/>
    <property type="match status" value="2"/>
</dbReference>
<name>H1LF86_9LACO</name>
<dbReference type="HOGENOM" id="CLU_237958_0_0_9"/>
<accession>H1LF86</accession>
<protein>
    <recommendedName>
        <fullName evidence="2">MBG domain-containing protein</fullName>
    </recommendedName>
</protein>
<organism evidence="3 4">
    <name type="scientific">Lentilactobacillus kisonensis F0435</name>
    <dbReference type="NCBI Taxonomy" id="797516"/>
    <lineage>
        <taxon>Bacteria</taxon>
        <taxon>Bacillati</taxon>
        <taxon>Bacillota</taxon>
        <taxon>Bacilli</taxon>
        <taxon>Lactobacillales</taxon>
        <taxon>Lactobacillaceae</taxon>
        <taxon>Lentilactobacillus</taxon>
    </lineage>
</organism>
<reference evidence="3 4" key="1">
    <citation type="submission" date="2011-09" db="EMBL/GenBank/DDBJ databases">
        <authorList>
            <person name="Weinstock G."/>
            <person name="Sodergren E."/>
            <person name="Clifton S."/>
            <person name="Fulton L."/>
            <person name="Fulton B."/>
            <person name="Courtney L."/>
            <person name="Fronick C."/>
            <person name="Harrison M."/>
            <person name="Strong C."/>
            <person name="Farmer C."/>
            <person name="Delahaunty K."/>
            <person name="Markovic C."/>
            <person name="Hall O."/>
            <person name="Minx P."/>
            <person name="Tomlinson C."/>
            <person name="Mitreva M."/>
            <person name="Hou S."/>
            <person name="Chen J."/>
            <person name="Wollam A."/>
            <person name="Pepin K.H."/>
            <person name="Johnson M."/>
            <person name="Bhonagiri V."/>
            <person name="Zhang X."/>
            <person name="Suruliraj S."/>
            <person name="Warren W."/>
            <person name="Chinwalla A."/>
            <person name="Mardis E.R."/>
            <person name="Wilson R.K."/>
        </authorList>
    </citation>
    <scope>NUCLEOTIDE SEQUENCE [LARGE SCALE GENOMIC DNA]</scope>
    <source>
        <strain evidence="3 4">F0435</strain>
    </source>
</reference>
<feature type="compositionally biased region" description="Low complexity" evidence="1">
    <location>
        <begin position="80"/>
        <end position="109"/>
    </location>
</feature>
<comment type="caution">
    <text evidence="3">The sequence shown here is derived from an EMBL/GenBank/DDBJ whole genome shotgun (WGS) entry which is preliminary data.</text>
</comment>
<feature type="compositionally biased region" description="Polar residues" evidence="1">
    <location>
        <begin position="57"/>
        <end position="75"/>
    </location>
</feature>
<evidence type="ECO:0000313" key="4">
    <source>
        <dbReference type="Proteomes" id="UP000005025"/>
    </source>
</evidence>